<evidence type="ECO:0000256" key="1">
    <source>
        <dbReference type="ARBA" id="ARBA00022729"/>
    </source>
</evidence>
<dbReference type="OrthoDB" id="5521370at2759"/>
<proteinExistence type="predicted"/>
<evidence type="ECO:0000313" key="5">
    <source>
        <dbReference type="Proteomes" id="UP001151518"/>
    </source>
</evidence>
<feature type="compositionally biased region" description="Low complexity" evidence="2">
    <location>
        <begin position="69"/>
        <end position="88"/>
    </location>
</feature>
<feature type="signal peptide" evidence="3">
    <location>
        <begin position="1"/>
        <end position="23"/>
    </location>
</feature>
<comment type="caution">
    <text evidence="4">The sequence shown here is derived from an EMBL/GenBank/DDBJ whole genome shotgun (WGS) entry which is preliminary data.</text>
</comment>
<accession>A0A9W8GC20</accession>
<dbReference type="EMBL" id="JANBTW010000014">
    <property type="protein sequence ID" value="KAJ2679133.1"/>
    <property type="molecule type" value="Genomic_DNA"/>
</dbReference>
<feature type="region of interest" description="Disordered" evidence="2">
    <location>
        <begin position="64"/>
        <end position="90"/>
    </location>
</feature>
<evidence type="ECO:0000256" key="3">
    <source>
        <dbReference type="SAM" id="SignalP"/>
    </source>
</evidence>
<dbReference type="PANTHER" id="PTHR31836:SF21">
    <property type="entry name" value="EXPANSIN-LIKE PROTEIN 7"/>
    <property type="match status" value="1"/>
</dbReference>
<dbReference type="SUPFAM" id="SSF50685">
    <property type="entry name" value="Barwin-like endoglucanases"/>
    <property type="match status" value="1"/>
</dbReference>
<sequence length="887" mass="98409">MKLFSLVLLFCIVILCIVESSLAEFGNSTTATNGQIRRRRVIRRRDCGNVSKLNVQADNQANEFKLDAPTSSNTQPTDSSTSDSSPTNINGGQEFTGNLTYYDVGGDACGTSSTNEDMVAALNAPQYKADKDGMSTYCGVCATILGDKAQVVVKIVDECPECPYGSLDLSPAAFKATTNADGEAFKILFSHVLQQGPGNSGELYQRQESMAKNLAMLQPLTAVCKSWRKASLPLFYHTAICSIRQVVGRDSNRHEESGISSTKVVSNTNVSLIVLGGYEKHVRRLAIDLVGDIPPDLLVSQLDEAEFSKTSWPCIKTLQLEHWHGHPLQRPVHSAESLAIFNAYLLHNLPNLASVKYNSIGDYRYYQEFPLNGLLASSLSRLNKLDIHSGIVPGLGSSAFLPMLTSLTLRCPIKSCAAHLPRIFAESLRNLHIGFSSADTIWDRFYVAKGKQHIVFARLKSLVLEYMAPIVDKSCKCNGVARKCCKIPLAPLGGKQQNSTSKGTGDSRVVSAGGNRLESIYYYSSSDDGDDDDSSGIDSMFDFGYNERGWSSTEEIFGYSSGSLELQKMQRPSFPRLDQLTVCKYPYQITNILKHFPVELIPNISIRDIAKGYWVDGLTAESTCNMSRLRVHVARSGYFQSKWEEKRYQVWINRLFAVSSTSMSHLWLDAPTTAPITLPDIVGLTSLVTLSLGMKMDLGTIPTLLSQLPCLRKLAMHIHPQSTWLLRNEGVLAYDDSNSRLLSHLPCLSNSLQCLVAYVDLMELDASDCRSRHGRDNSGYSNKCCRRRCQFCEKCNRSGHNHEELDNDESRNLENGDEDGDKSTNIIAVERELVWVIARIPSLAVLGTEKSTSRAVKKCIAELMSHTAIIPRIRHLARMRISVWEYY</sequence>
<feature type="region of interest" description="Disordered" evidence="2">
    <location>
        <begin position="799"/>
        <end position="821"/>
    </location>
</feature>
<organism evidence="4 5">
    <name type="scientific">Coemansia spiralis</name>
    <dbReference type="NCBI Taxonomy" id="417178"/>
    <lineage>
        <taxon>Eukaryota</taxon>
        <taxon>Fungi</taxon>
        <taxon>Fungi incertae sedis</taxon>
        <taxon>Zoopagomycota</taxon>
        <taxon>Kickxellomycotina</taxon>
        <taxon>Kickxellomycetes</taxon>
        <taxon>Kickxellales</taxon>
        <taxon>Kickxellaceae</taxon>
        <taxon>Coemansia</taxon>
    </lineage>
</organism>
<dbReference type="Gene3D" id="2.40.40.10">
    <property type="entry name" value="RlpA-like domain"/>
    <property type="match status" value="1"/>
</dbReference>
<dbReference type="CDD" id="cd22191">
    <property type="entry name" value="DPBB_RlpA_EXP_N-like"/>
    <property type="match status" value="1"/>
</dbReference>
<dbReference type="Proteomes" id="UP001151518">
    <property type="component" value="Unassembled WGS sequence"/>
</dbReference>
<dbReference type="InterPro" id="IPR036908">
    <property type="entry name" value="RlpA-like_sf"/>
</dbReference>
<dbReference type="PANTHER" id="PTHR31836">
    <property type="match status" value="1"/>
</dbReference>
<gene>
    <name evidence="4" type="ORF">GGI25_001701</name>
</gene>
<protein>
    <submittedName>
        <fullName evidence="4">Uncharacterized protein</fullName>
    </submittedName>
</protein>
<evidence type="ECO:0000313" key="4">
    <source>
        <dbReference type="EMBL" id="KAJ2679133.1"/>
    </source>
</evidence>
<dbReference type="InterPro" id="IPR051477">
    <property type="entry name" value="Expansin_CellWall"/>
</dbReference>
<feature type="chain" id="PRO_5040904238" evidence="3">
    <location>
        <begin position="24"/>
        <end position="887"/>
    </location>
</feature>
<keyword evidence="1 3" id="KW-0732">Signal</keyword>
<reference evidence="4" key="1">
    <citation type="submission" date="2022-07" db="EMBL/GenBank/DDBJ databases">
        <title>Phylogenomic reconstructions and comparative analyses of Kickxellomycotina fungi.</title>
        <authorList>
            <person name="Reynolds N.K."/>
            <person name="Stajich J.E."/>
            <person name="Barry K."/>
            <person name="Grigoriev I.V."/>
            <person name="Crous P."/>
            <person name="Smith M.E."/>
        </authorList>
    </citation>
    <scope>NUCLEOTIDE SEQUENCE</scope>
    <source>
        <strain evidence="4">NRRL 3115</strain>
    </source>
</reference>
<dbReference type="AlphaFoldDB" id="A0A9W8GC20"/>
<name>A0A9W8GC20_9FUNG</name>
<feature type="compositionally biased region" description="Basic and acidic residues" evidence="2">
    <location>
        <begin position="799"/>
        <end position="814"/>
    </location>
</feature>
<evidence type="ECO:0000256" key="2">
    <source>
        <dbReference type="SAM" id="MobiDB-lite"/>
    </source>
</evidence>